<feature type="compositionally biased region" description="Basic residues" evidence="1">
    <location>
        <begin position="547"/>
        <end position="558"/>
    </location>
</feature>
<dbReference type="EMBL" id="JAAOAM010000392">
    <property type="protein sequence ID" value="KAF5531707.1"/>
    <property type="molecule type" value="Genomic_DNA"/>
</dbReference>
<proteinExistence type="predicted"/>
<feature type="region of interest" description="Disordered" evidence="1">
    <location>
        <begin position="1"/>
        <end position="129"/>
    </location>
</feature>
<feature type="region of interest" description="Disordered" evidence="1">
    <location>
        <begin position="539"/>
        <end position="590"/>
    </location>
</feature>
<protein>
    <submittedName>
        <fullName evidence="2">C2h2 transcription</fullName>
    </submittedName>
</protein>
<evidence type="ECO:0000313" key="3">
    <source>
        <dbReference type="Proteomes" id="UP000522262"/>
    </source>
</evidence>
<accession>A0A8H5I758</accession>
<name>A0A8H5I758_9HYPO</name>
<feature type="compositionally biased region" description="Acidic residues" evidence="1">
    <location>
        <begin position="30"/>
        <end position="41"/>
    </location>
</feature>
<organism evidence="2 3">
    <name type="scientific">Fusarium mexicanum</name>
    <dbReference type="NCBI Taxonomy" id="751941"/>
    <lineage>
        <taxon>Eukaryota</taxon>
        <taxon>Fungi</taxon>
        <taxon>Dikarya</taxon>
        <taxon>Ascomycota</taxon>
        <taxon>Pezizomycotina</taxon>
        <taxon>Sordariomycetes</taxon>
        <taxon>Hypocreomycetidae</taxon>
        <taxon>Hypocreales</taxon>
        <taxon>Nectriaceae</taxon>
        <taxon>Fusarium</taxon>
        <taxon>Fusarium fujikuroi species complex</taxon>
    </lineage>
</organism>
<evidence type="ECO:0000256" key="1">
    <source>
        <dbReference type="SAM" id="MobiDB-lite"/>
    </source>
</evidence>
<reference evidence="2 3" key="1">
    <citation type="submission" date="2020-05" db="EMBL/GenBank/DDBJ databases">
        <title>Identification and distribution of gene clusters putatively required for synthesis of sphingolipid metabolism inhibitors in phylogenetically diverse species of the filamentous fungus Fusarium.</title>
        <authorList>
            <person name="Kim H.-S."/>
            <person name="Busman M."/>
            <person name="Brown D.W."/>
            <person name="Divon H."/>
            <person name="Uhlig S."/>
            <person name="Proctor R.H."/>
        </authorList>
    </citation>
    <scope>NUCLEOTIDE SEQUENCE [LARGE SCALE GENOMIC DNA]</scope>
    <source>
        <strain evidence="2 3">NRRL 53147</strain>
    </source>
</reference>
<evidence type="ECO:0000313" key="2">
    <source>
        <dbReference type="EMBL" id="KAF5531707.1"/>
    </source>
</evidence>
<comment type="caution">
    <text evidence="2">The sequence shown here is derived from an EMBL/GenBank/DDBJ whole genome shotgun (WGS) entry which is preliminary data.</text>
</comment>
<gene>
    <name evidence="2" type="ORF">FMEXI_12853</name>
</gene>
<dbReference type="Proteomes" id="UP000522262">
    <property type="component" value="Unassembled WGS sequence"/>
</dbReference>
<feature type="compositionally biased region" description="Polar residues" evidence="1">
    <location>
        <begin position="1"/>
        <end position="22"/>
    </location>
</feature>
<feature type="compositionally biased region" description="Polar residues" evidence="1">
    <location>
        <begin position="77"/>
        <end position="118"/>
    </location>
</feature>
<feature type="compositionally biased region" description="Basic and acidic residues" evidence="1">
    <location>
        <begin position="42"/>
        <end position="55"/>
    </location>
</feature>
<dbReference type="AlphaFoldDB" id="A0A8H5I758"/>
<keyword evidence="3" id="KW-1185">Reference proteome</keyword>
<sequence length="675" mass="75260">MTTDSAQHQLQLQREYTSSSYAYESVADTSDTEDDDPESDTEEHSLLCDSEWHDSEGEEYDSDDLDMHSDPSLAAQDDTTAFYNDDTSTSQPAPDTLQSVSGSASPRATTVPTASGHTASAEEPSHSDEKVEILPHLLQQLASAKSAVPCPKSRCADFIREMGMGAAEEMIKDCSSEDLHGLAEVGVLTASNLAAFSFVKAEKWNSNGVYAHIIIDPDDDKYVGVYIGSALCISARIKSHERDFKLSKNVSKTDGAKRRSQRVLRFSHIKFWGRRPGMQSFWILLGSVDTSLGLSRDKTPLVLNLLETYCMLVLRTLPLRSLWMQLPQGFNLRARSWVGLNVGLPLDQWRPVLGRMKSGGKRHPAKFETLKGIVYRQADPSLGDKTQMEIVCTKCRSPQSRRIDHLPRYEKSSGVYLSWHRAQCEYCQDGKMATFVPLDASLPFRSFDYLRHKYALDQAVQASTPVRARSDLSNMSKDSLGAYLASHGFERPMFRVGSVTVLLQRAEAIWDFLQGPQTAEAEDSLQAFMASTVVRDNRTSHSVKNVKQIRHKDSKRKGVPLEMPPAKSAPKSTWVKRSPSPEAETSNSLSTEEATTIKIITTEVEQIDLAFLKDVDLSAFPKCRSCFKLRHACNQGRPCNRCGGKREPCTQVTMKDLQESPEHAFCEPIVISEVR</sequence>